<name>A0A0F9U2W3_9ZZZZ</name>
<sequence>MLPWPPSTNAAGDKGLGRPPKLHAFRLDDHEVQAATLDYHPTPPVCGSKRWRGAAGPELTGPRCLHCLDHLGLASTADTSDTPSEAADRADTVDTGPSQ</sequence>
<proteinExistence type="predicted"/>
<accession>A0A0F9U2W3</accession>
<dbReference type="AlphaFoldDB" id="A0A0F9U2W3"/>
<reference evidence="2" key="1">
    <citation type="journal article" date="2015" name="Nature">
        <title>Complex archaea that bridge the gap between prokaryotes and eukaryotes.</title>
        <authorList>
            <person name="Spang A."/>
            <person name="Saw J.H."/>
            <person name="Jorgensen S.L."/>
            <person name="Zaremba-Niedzwiedzka K."/>
            <person name="Martijn J."/>
            <person name="Lind A.E."/>
            <person name="van Eijk R."/>
            <person name="Schleper C."/>
            <person name="Guy L."/>
            <person name="Ettema T.J."/>
        </authorList>
    </citation>
    <scope>NUCLEOTIDE SEQUENCE</scope>
</reference>
<organism evidence="2">
    <name type="scientific">marine sediment metagenome</name>
    <dbReference type="NCBI Taxonomy" id="412755"/>
    <lineage>
        <taxon>unclassified sequences</taxon>
        <taxon>metagenomes</taxon>
        <taxon>ecological metagenomes</taxon>
    </lineage>
</organism>
<comment type="caution">
    <text evidence="2">The sequence shown here is derived from an EMBL/GenBank/DDBJ whole genome shotgun (WGS) entry which is preliminary data.</text>
</comment>
<evidence type="ECO:0000313" key="2">
    <source>
        <dbReference type="EMBL" id="KKN85889.1"/>
    </source>
</evidence>
<protein>
    <submittedName>
        <fullName evidence="2">Uncharacterized protein</fullName>
    </submittedName>
</protein>
<evidence type="ECO:0000256" key="1">
    <source>
        <dbReference type="SAM" id="MobiDB-lite"/>
    </source>
</evidence>
<gene>
    <name evidence="2" type="ORF">LCGC14_0273000</name>
</gene>
<feature type="region of interest" description="Disordered" evidence="1">
    <location>
        <begin position="1"/>
        <end position="22"/>
    </location>
</feature>
<dbReference type="EMBL" id="LAZR01000153">
    <property type="protein sequence ID" value="KKN85889.1"/>
    <property type="molecule type" value="Genomic_DNA"/>
</dbReference>
<feature type="region of interest" description="Disordered" evidence="1">
    <location>
        <begin position="75"/>
        <end position="99"/>
    </location>
</feature>